<gene>
    <name evidence="4" type="ORF">H8J70_10680</name>
</gene>
<protein>
    <submittedName>
        <fullName evidence="4">GNAT family N-acetyltransferase</fullName>
    </submittedName>
</protein>
<evidence type="ECO:0000313" key="5">
    <source>
        <dbReference type="Proteomes" id="UP000606870"/>
    </source>
</evidence>
<dbReference type="EMBL" id="JACOGK010000037">
    <property type="protein sequence ID" value="MBC3537706.1"/>
    <property type="molecule type" value="Genomic_DNA"/>
</dbReference>
<name>A0ABR6VK97_9FIRM</name>
<feature type="domain" description="N-acetyltransferase" evidence="3">
    <location>
        <begin position="1"/>
        <end position="141"/>
    </location>
</feature>
<accession>A0ABR6VK97</accession>
<comment type="caution">
    <text evidence="4">The sequence shown here is derived from an EMBL/GenBank/DDBJ whole genome shotgun (WGS) entry which is preliminary data.</text>
</comment>
<keyword evidence="5" id="KW-1185">Reference proteome</keyword>
<reference evidence="4 5" key="1">
    <citation type="submission" date="2020-08" db="EMBL/GenBank/DDBJ databases">
        <authorList>
            <person name="Liu C."/>
            <person name="Sun Q."/>
        </authorList>
    </citation>
    <scope>NUCLEOTIDE SEQUENCE [LARGE SCALE GENOMIC DNA]</scope>
    <source>
        <strain evidence="4 5">NSJ-59</strain>
    </source>
</reference>
<dbReference type="InterPro" id="IPR000182">
    <property type="entry name" value="GNAT_dom"/>
</dbReference>
<dbReference type="Proteomes" id="UP000606870">
    <property type="component" value="Unassembled WGS sequence"/>
</dbReference>
<dbReference type="Pfam" id="PF13673">
    <property type="entry name" value="Acetyltransf_10"/>
    <property type="match status" value="1"/>
</dbReference>
<keyword evidence="1" id="KW-0808">Transferase</keyword>
<evidence type="ECO:0000256" key="2">
    <source>
        <dbReference type="ARBA" id="ARBA00023315"/>
    </source>
</evidence>
<evidence type="ECO:0000259" key="3">
    <source>
        <dbReference type="PROSITE" id="PS51186"/>
    </source>
</evidence>
<evidence type="ECO:0000313" key="4">
    <source>
        <dbReference type="EMBL" id="MBC3537706.1"/>
    </source>
</evidence>
<keyword evidence="2" id="KW-0012">Acyltransferase</keyword>
<dbReference type="InterPro" id="IPR050832">
    <property type="entry name" value="Bact_Acetyltransf"/>
</dbReference>
<dbReference type="PANTHER" id="PTHR43877:SF2">
    <property type="entry name" value="AMINOALKYLPHOSPHONATE N-ACETYLTRANSFERASE-RELATED"/>
    <property type="match status" value="1"/>
</dbReference>
<sequence length="141" mass="16067">MNVTIQQGLPEAAKTIRQEVFVQEQGFKAEFDDIDPTAWHVVLWDGNTPVGCCRIFPGERPQTYVMGRLAVRKIRRGCHLGNRIMAAMEDFVRAHGGSRVELSAQVRVRPFYEALGYTASSDEYLDEYCPHIHMEKELTLP</sequence>
<proteinExistence type="predicted"/>
<dbReference type="RefSeq" id="WP_186504279.1">
    <property type="nucleotide sequence ID" value="NZ_JACOGK010000037.1"/>
</dbReference>
<dbReference type="PANTHER" id="PTHR43877">
    <property type="entry name" value="AMINOALKYLPHOSPHONATE N-ACETYLTRANSFERASE-RELATED-RELATED"/>
    <property type="match status" value="1"/>
</dbReference>
<dbReference type="InterPro" id="IPR016181">
    <property type="entry name" value="Acyl_CoA_acyltransferase"/>
</dbReference>
<evidence type="ECO:0000256" key="1">
    <source>
        <dbReference type="ARBA" id="ARBA00022679"/>
    </source>
</evidence>
<dbReference type="PROSITE" id="PS51186">
    <property type="entry name" value="GNAT"/>
    <property type="match status" value="1"/>
</dbReference>
<dbReference type="Gene3D" id="3.40.630.30">
    <property type="match status" value="1"/>
</dbReference>
<organism evidence="4 5">
    <name type="scientific">Megasphaera hominis</name>
    <dbReference type="NCBI Taxonomy" id="159836"/>
    <lineage>
        <taxon>Bacteria</taxon>
        <taxon>Bacillati</taxon>
        <taxon>Bacillota</taxon>
        <taxon>Negativicutes</taxon>
        <taxon>Veillonellales</taxon>
        <taxon>Veillonellaceae</taxon>
        <taxon>Megasphaera</taxon>
    </lineage>
</organism>
<dbReference type="CDD" id="cd04301">
    <property type="entry name" value="NAT_SF"/>
    <property type="match status" value="1"/>
</dbReference>
<dbReference type="SUPFAM" id="SSF55729">
    <property type="entry name" value="Acyl-CoA N-acyltransferases (Nat)"/>
    <property type="match status" value="1"/>
</dbReference>